<comment type="caution">
    <text evidence="2">The sequence shown here is derived from an EMBL/GenBank/DDBJ whole genome shotgun (WGS) entry which is preliminary data.</text>
</comment>
<proteinExistence type="predicted"/>
<evidence type="ECO:0000313" key="3">
    <source>
        <dbReference type="Proteomes" id="UP001235064"/>
    </source>
</evidence>
<accession>A0ABT7MZH4</accession>
<evidence type="ECO:0000256" key="1">
    <source>
        <dbReference type="SAM" id="Phobius"/>
    </source>
</evidence>
<feature type="transmembrane region" description="Helical" evidence="1">
    <location>
        <begin position="7"/>
        <end position="27"/>
    </location>
</feature>
<organism evidence="2 3">
    <name type="scientific">Microbacterium candidum</name>
    <dbReference type="NCBI Taxonomy" id="3041922"/>
    <lineage>
        <taxon>Bacteria</taxon>
        <taxon>Bacillati</taxon>
        <taxon>Actinomycetota</taxon>
        <taxon>Actinomycetes</taxon>
        <taxon>Micrococcales</taxon>
        <taxon>Microbacteriaceae</taxon>
        <taxon>Microbacterium</taxon>
    </lineage>
</organism>
<reference evidence="2 3" key="1">
    <citation type="submission" date="2023-06" db="EMBL/GenBank/DDBJ databases">
        <title>Microbacterium sp. nov., isolated from a waste landfill.</title>
        <authorList>
            <person name="Wen W."/>
        </authorList>
    </citation>
    <scope>NUCLEOTIDE SEQUENCE [LARGE SCALE GENOMIC DNA]</scope>
    <source>
        <strain evidence="2 3">ASV49</strain>
    </source>
</reference>
<evidence type="ECO:0000313" key="2">
    <source>
        <dbReference type="EMBL" id="MDL9979850.1"/>
    </source>
</evidence>
<feature type="transmembrane region" description="Helical" evidence="1">
    <location>
        <begin position="110"/>
        <end position="139"/>
    </location>
</feature>
<dbReference type="InterPro" id="IPR021299">
    <property type="entry name" value="DUF2871"/>
</dbReference>
<dbReference type="Proteomes" id="UP001235064">
    <property type="component" value="Unassembled WGS sequence"/>
</dbReference>
<feature type="transmembrane region" description="Helical" evidence="1">
    <location>
        <begin position="47"/>
        <end position="69"/>
    </location>
</feature>
<dbReference type="RefSeq" id="WP_286288783.1">
    <property type="nucleotide sequence ID" value="NZ_JASXSZ010000003.1"/>
</dbReference>
<name>A0ABT7MZH4_9MICO</name>
<dbReference type="EMBL" id="JASXSZ010000003">
    <property type="protein sequence ID" value="MDL9979850.1"/>
    <property type="molecule type" value="Genomic_DNA"/>
</dbReference>
<keyword evidence="1" id="KW-0812">Transmembrane</keyword>
<keyword evidence="1" id="KW-0472">Membrane</keyword>
<protein>
    <submittedName>
        <fullName evidence="2">DUF2871 domain-containing protein</fullName>
    </submittedName>
</protein>
<gene>
    <name evidence="2" type="ORF">QSV35_10965</name>
</gene>
<sequence>MTTFSQRASVIAASVYLVLGLAGGLMYRELTKSTGFPESSVSQLGVLHTHLLALGFLFFLIVLVVDRVFGLGSDKLFQPFFWIYNAGLLLTAGTMAVHGTLTVLGKESSAAVSGIAGMGHIVVTVALLILMVSLIRIVWKTGRPAKDAAPALERAE</sequence>
<feature type="transmembrane region" description="Helical" evidence="1">
    <location>
        <begin position="81"/>
        <end position="104"/>
    </location>
</feature>
<keyword evidence="3" id="KW-1185">Reference proteome</keyword>
<dbReference type="Pfam" id="PF11070">
    <property type="entry name" value="DUF2871"/>
    <property type="match status" value="1"/>
</dbReference>
<keyword evidence="1" id="KW-1133">Transmembrane helix</keyword>